<keyword evidence="2" id="KW-1185">Reference proteome</keyword>
<comment type="caution">
    <text evidence="1">The sequence shown here is derived from an EMBL/GenBank/DDBJ whole genome shotgun (WGS) entry which is preliminary data.</text>
</comment>
<organism evidence="1 2">
    <name type="scientific">Aquimarina rubra</name>
    <dbReference type="NCBI Taxonomy" id="1920033"/>
    <lineage>
        <taxon>Bacteria</taxon>
        <taxon>Pseudomonadati</taxon>
        <taxon>Bacteroidota</taxon>
        <taxon>Flavobacteriia</taxon>
        <taxon>Flavobacteriales</taxon>
        <taxon>Flavobacteriaceae</taxon>
        <taxon>Aquimarina</taxon>
    </lineage>
</organism>
<dbReference type="RefSeq" id="WP_378289126.1">
    <property type="nucleotide sequence ID" value="NZ_JBHULE010000002.1"/>
</dbReference>
<proteinExistence type="predicted"/>
<gene>
    <name evidence="1" type="ORF">ACFSR1_02045</name>
</gene>
<dbReference type="EMBL" id="JBHULE010000002">
    <property type="protein sequence ID" value="MFD2561432.1"/>
    <property type="molecule type" value="Genomic_DNA"/>
</dbReference>
<sequence length="111" mass="13335">MEKDILVLEEKGFPVIKIYPDHFEVKAIDYSKYRTFYYSEIKDIKHYDPNNNWWTKLHIMSSLTAQIFSKNDPWILKIIKKNGGDWTYKTSPKSNSEFNQTIQLLKMKLQQ</sequence>
<name>A0ABW5L965_9FLAO</name>
<evidence type="ECO:0000313" key="2">
    <source>
        <dbReference type="Proteomes" id="UP001597319"/>
    </source>
</evidence>
<reference evidence="2" key="1">
    <citation type="journal article" date="2019" name="Int. J. Syst. Evol. Microbiol.">
        <title>The Global Catalogue of Microorganisms (GCM) 10K type strain sequencing project: providing services to taxonomists for standard genome sequencing and annotation.</title>
        <authorList>
            <consortium name="The Broad Institute Genomics Platform"/>
            <consortium name="The Broad Institute Genome Sequencing Center for Infectious Disease"/>
            <person name="Wu L."/>
            <person name="Ma J."/>
        </authorList>
    </citation>
    <scope>NUCLEOTIDE SEQUENCE [LARGE SCALE GENOMIC DNA]</scope>
    <source>
        <strain evidence="2">KCTC 52274</strain>
    </source>
</reference>
<protein>
    <submittedName>
        <fullName evidence="1">Uncharacterized protein</fullName>
    </submittedName>
</protein>
<evidence type="ECO:0000313" key="1">
    <source>
        <dbReference type="EMBL" id="MFD2561432.1"/>
    </source>
</evidence>
<dbReference type="Proteomes" id="UP001597319">
    <property type="component" value="Unassembled WGS sequence"/>
</dbReference>
<accession>A0ABW5L965</accession>